<protein>
    <recommendedName>
        <fullName evidence="2">Right handed beta helix domain-containing protein</fullName>
    </recommendedName>
</protein>
<organism evidence="3 4">
    <name type="scientific">Pontiella desulfatans</name>
    <dbReference type="NCBI Taxonomy" id="2750659"/>
    <lineage>
        <taxon>Bacteria</taxon>
        <taxon>Pseudomonadati</taxon>
        <taxon>Kiritimatiellota</taxon>
        <taxon>Kiritimatiellia</taxon>
        <taxon>Kiritimatiellales</taxon>
        <taxon>Pontiellaceae</taxon>
        <taxon>Pontiella</taxon>
    </lineage>
</organism>
<sequence>MNIRTDAIFSYRLLLALFCLGGALAQAMELHVSPDGNGQADGSLAKPYGSLSEAVEAVRGLRQAGHAEPARIVLREGRHQLSETLVLGLQDGSPATSAGVKLEPYGAGETKEPAHLTIAAYPGEHPVLSGGVPVNGWQRLESPPAELPANAVGRVWVADLPGTLGRFHTLYDNHGRLNRARNSGFAYAKMGTKRTLHFPEGALKNWDHLDDVEILVRPGRAWVVNMLPLASVDEANGVATTGASATYEMGPLPGYLHDPGASVVWVENILEALDEPGEWVVNTKTRKIYLWPADPAPDGSPRGILAPATTELIRVEGQIDYDGPTDLPVRGIAFSGLTFSHADRRAWTSDDDRVGWGMQHDWDLFDRPTALLRFRGAEGCRVEHCRFIHSGGSGLRMDLHAQRNRVADSEFAHLGEAGILLAGYGPGSKDVNHHNDIVNNHIHHFSEILWHSPGLWAWQSGHNRMVHNELHHSGYSAVLITTRVEPSRSLDGEGGRTVRRDEIEPGDETRSRDGYESWKIREKYNHARHNLLEYNDISYCVQLLSDGNGIYVSGTGTGNIVRYNYLHDNQAKHFPSSIRCDDDQHETLIHGNVLFNNGGFSAGIASKGINDIINNFIVDPVVVPSSGYISYEWVPVPGSKVQRNIIVSHPDGGKAHNERPRGKDNGGKPPPRIVETDMDSNLYFHPTDPHWMDRHFATLRGVGKELSSRVGDPLFVDPAGGDFGFRPGSPALALGIEPLKVSAMGRREKNDHEGDGGSLNAN</sequence>
<dbReference type="PANTHER" id="PTHR36453:SF1">
    <property type="entry name" value="RIGHT HANDED BETA HELIX DOMAIN-CONTAINING PROTEIN"/>
    <property type="match status" value="1"/>
</dbReference>
<gene>
    <name evidence="3" type="ORF">PDESU_01536</name>
</gene>
<dbReference type="SMART" id="SM00710">
    <property type="entry name" value="PbH1"/>
    <property type="match status" value="7"/>
</dbReference>
<keyword evidence="4" id="KW-1185">Reference proteome</keyword>
<feature type="compositionally biased region" description="Basic and acidic residues" evidence="1">
    <location>
        <begin position="745"/>
        <end position="755"/>
    </location>
</feature>
<feature type="region of interest" description="Disordered" evidence="1">
    <location>
        <begin position="743"/>
        <end position="762"/>
    </location>
</feature>
<feature type="region of interest" description="Disordered" evidence="1">
    <location>
        <begin position="486"/>
        <end position="512"/>
    </location>
</feature>
<evidence type="ECO:0000313" key="3">
    <source>
        <dbReference type="EMBL" id="VGO12982.1"/>
    </source>
</evidence>
<dbReference type="InterPro" id="IPR039448">
    <property type="entry name" value="Beta_helix"/>
</dbReference>
<reference evidence="3 4" key="1">
    <citation type="submission" date="2019-04" db="EMBL/GenBank/DDBJ databases">
        <authorList>
            <person name="Van Vliet M D."/>
        </authorList>
    </citation>
    <scope>NUCLEOTIDE SEQUENCE [LARGE SCALE GENOMIC DNA]</scope>
    <source>
        <strain evidence="3 4">F1</strain>
    </source>
</reference>
<feature type="region of interest" description="Disordered" evidence="1">
    <location>
        <begin position="648"/>
        <end position="673"/>
    </location>
</feature>
<accession>A0A6C2TZ94</accession>
<dbReference type="InterPro" id="IPR011050">
    <property type="entry name" value="Pectin_lyase_fold/virulence"/>
</dbReference>
<dbReference type="InterPro" id="IPR006626">
    <property type="entry name" value="PbH1"/>
</dbReference>
<dbReference type="InterPro" id="IPR012334">
    <property type="entry name" value="Pectin_lyas_fold"/>
</dbReference>
<dbReference type="EMBL" id="CAAHFG010000001">
    <property type="protein sequence ID" value="VGO12982.1"/>
    <property type="molecule type" value="Genomic_DNA"/>
</dbReference>
<proteinExistence type="predicted"/>
<feature type="compositionally biased region" description="Basic and acidic residues" evidence="1">
    <location>
        <begin position="651"/>
        <end position="666"/>
    </location>
</feature>
<evidence type="ECO:0000313" key="4">
    <source>
        <dbReference type="Proteomes" id="UP000366872"/>
    </source>
</evidence>
<name>A0A6C2TZ94_PONDE</name>
<evidence type="ECO:0000259" key="2">
    <source>
        <dbReference type="Pfam" id="PF13229"/>
    </source>
</evidence>
<dbReference type="SUPFAM" id="SSF51126">
    <property type="entry name" value="Pectin lyase-like"/>
    <property type="match status" value="1"/>
</dbReference>
<feature type="domain" description="Right handed beta helix" evidence="2">
    <location>
        <begin position="436"/>
        <end position="617"/>
    </location>
</feature>
<evidence type="ECO:0000256" key="1">
    <source>
        <dbReference type="SAM" id="MobiDB-lite"/>
    </source>
</evidence>
<dbReference type="Gene3D" id="2.160.20.10">
    <property type="entry name" value="Single-stranded right-handed beta-helix, Pectin lyase-like"/>
    <property type="match status" value="2"/>
</dbReference>
<dbReference type="PANTHER" id="PTHR36453">
    <property type="entry name" value="SECRETED PROTEIN-RELATED"/>
    <property type="match status" value="1"/>
</dbReference>
<dbReference type="AlphaFoldDB" id="A0A6C2TZ94"/>
<dbReference type="Pfam" id="PF13229">
    <property type="entry name" value="Beta_helix"/>
    <property type="match status" value="1"/>
</dbReference>
<dbReference type="Proteomes" id="UP000366872">
    <property type="component" value="Unassembled WGS sequence"/>
</dbReference>
<dbReference type="RefSeq" id="WP_222847091.1">
    <property type="nucleotide sequence ID" value="NZ_CAAHFG010000001.1"/>
</dbReference>